<dbReference type="GO" id="GO:0007035">
    <property type="term" value="P:vacuolar acidification"/>
    <property type="evidence" value="ECO:0007669"/>
    <property type="project" value="TreeGrafter"/>
</dbReference>
<feature type="transmembrane region" description="Helical" evidence="9">
    <location>
        <begin position="462"/>
        <end position="480"/>
    </location>
</feature>
<feature type="transmembrane region" description="Helical" evidence="9">
    <location>
        <begin position="542"/>
        <end position="563"/>
    </location>
</feature>
<dbReference type="PANTHER" id="PTHR11629">
    <property type="entry name" value="VACUOLAR PROTON ATPASES"/>
    <property type="match status" value="1"/>
</dbReference>
<proteinExistence type="inferred from homology"/>
<keyword evidence="11" id="KW-1185">Reference proteome</keyword>
<dbReference type="InterPro" id="IPR026028">
    <property type="entry name" value="V-type_ATPase_116kDa_su_euka"/>
</dbReference>
<dbReference type="InterPro" id="IPR002490">
    <property type="entry name" value="V-ATPase_116kDa_su"/>
</dbReference>
<evidence type="ECO:0000256" key="4">
    <source>
        <dbReference type="ARBA" id="ARBA00022692"/>
    </source>
</evidence>
<reference evidence="10" key="1">
    <citation type="submission" date="2023-07" db="EMBL/GenBank/DDBJ databases">
        <authorList>
            <consortium name="AG Swart"/>
            <person name="Singh M."/>
            <person name="Singh A."/>
            <person name="Seah K."/>
            <person name="Emmerich C."/>
        </authorList>
    </citation>
    <scope>NUCLEOTIDE SEQUENCE</scope>
    <source>
        <strain evidence="10">DP1</strain>
    </source>
</reference>
<accession>A0AAD1Y557</accession>
<dbReference type="GO" id="GO:0046961">
    <property type="term" value="F:proton-transporting ATPase activity, rotational mechanism"/>
    <property type="evidence" value="ECO:0007669"/>
    <property type="project" value="InterPro"/>
</dbReference>
<dbReference type="Pfam" id="PF01496">
    <property type="entry name" value="V_ATPase_I"/>
    <property type="match status" value="1"/>
</dbReference>
<evidence type="ECO:0000256" key="8">
    <source>
        <dbReference type="ARBA" id="ARBA00023136"/>
    </source>
</evidence>
<dbReference type="GO" id="GO:0051117">
    <property type="term" value="F:ATPase binding"/>
    <property type="evidence" value="ECO:0007669"/>
    <property type="project" value="TreeGrafter"/>
</dbReference>
<feature type="transmembrane region" description="Helical" evidence="9">
    <location>
        <begin position="575"/>
        <end position="594"/>
    </location>
</feature>
<evidence type="ECO:0000256" key="9">
    <source>
        <dbReference type="RuleBase" id="RU361189"/>
    </source>
</evidence>
<keyword evidence="6 9" id="KW-1133">Transmembrane helix</keyword>
<comment type="subcellular location">
    <subcellularLocation>
        <location evidence="1">Membrane</location>
        <topology evidence="1">Multi-pass membrane protein</topology>
    </subcellularLocation>
</comment>
<comment type="function">
    <text evidence="9">Essential component of the vacuolar proton pump (V-ATPase), a multimeric enzyme that catalyzes the translocation of protons across the membranes. Required for assembly and activity of the V-ATPase.</text>
</comment>
<dbReference type="GO" id="GO:0000220">
    <property type="term" value="C:vacuolar proton-transporting V-type ATPase, V0 domain"/>
    <property type="evidence" value="ECO:0007669"/>
    <property type="project" value="InterPro"/>
</dbReference>
<evidence type="ECO:0000313" key="11">
    <source>
        <dbReference type="Proteomes" id="UP001295684"/>
    </source>
</evidence>
<name>A0AAD1Y557_EUPCR</name>
<dbReference type="PANTHER" id="PTHR11629:SF63">
    <property type="entry name" value="V-TYPE PROTON ATPASE SUBUNIT A"/>
    <property type="match status" value="1"/>
</dbReference>
<keyword evidence="7 9" id="KW-0406">Ion transport</keyword>
<organism evidence="10 11">
    <name type="scientific">Euplotes crassus</name>
    <dbReference type="NCBI Taxonomy" id="5936"/>
    <lineage>
        <taxon>Eukaryota</taxon>
        <taxon>Sar</taxon>
        <taxon>Alveolata</taxon>
        <taxon>Ciliophora</taxon>
        <taxon>Intramacronucleata</taxon>
        <taxon>Spirotrichea</taxon>
        <taxon>Hypotrichia</taxon>
        <taxon>Euplotida</taxon>
        <taxon>Euplotidae</taxon>
        <taxon>Moneuplotes</taxon>
    </lineage>
</organism>
<evidence type="ECO:0000256" key="6">
    <source>
        <dbReference type="ARBA" id="ARBA00022989"/>
    </source>
</evidence>
<comment type="caution">
    <text evidence="10">The sequence shown here is derived from an EMBL/GenBank/DDBJ whole genome shotgun (WGS) entry which is preliminary data.</text>
</comment>
<comment type="similarity">
    <text evidence="2 9">Belongs to the V-ATPase 116 kDa subunit family.</text>
</comment>
<sequence length="886" mass="101441">MGIFRSEDMSLYEISVPKDNAWEIMNTLGNLNALHFVDLNSTEQPFALTYANWVKRCDDTLRRIQSIKAECKRLNVPLRKPKDSKTFLSNLDAIYRSRKRSNSLYFEEIEDKITTKENFIAQQIDLLKRMHDDLNQLIQYKTVLSKSASVIGGSRLGGDQSLSVSMSSNGEGDVHESLVNIGEISIGHIAGTILKEEQDRFNRLIFRATRGNAIVCFKEFTKPIVNYFGVEQMKTVYVIVFQEGESIRERICKICDSFLGDRYEIPESGFTDKLHDLETKIRDARKILANTREETRKFLVMTNEMENEDSSAVIVYEWFIIKERSIFITLNKLKTGDRLFFGLYWIPNTKLRIVNDEIYKMKENRNMHAPQIVRREIHELEPPTYFYLNDFTEPFQEITDTYGVPSYKEVNSGMFNLVTFPFLYGVMFGDIGHGGLLLMLGAALVMFPATFSNIGLGVMVRVRYLLFLLGFFSFFIGWCYNDFMSIPVDLPHGSCYQNVTNEHGQVEAFELKDDCVYPIGFDPKWYLGTNTLTFFNSMKMKLSVILGVAQMSLGILMKGFNSIHFGRPIEFVFEFIPQIILISALFGYMDYLIIMKWLTDWTGNTARAPGIISTMIGMFLKFGEIPEGTDALVISAEYQQWLSTTLLLVALTCVPAMLLVKPLWHLYTHPNEGAHSEHGDQALLEGNDNNAIEMSDIQHQRKDNAEERELLINKDADPAQAAAPKGRAARAHKGDVFESSQVDLLQFVESGSHESHEFSEIFIHQLIETIEFVLGTVSNTASYLRLWALSLAHSQLAEVFYEKLLGGIAFEANGGRGSGFLLFLLFPAFFSFTFFVLMCMDSMECFLHCLRLHWVEFQNKFYKGNGYRFAPFSYEKTITTYHEAQE</sequence>
<feature type="transmembrane region" description="Helical" evidence="9">
    <location>
        <begin position="820"/>
        <end position="838"/>
    </location>
</feature>
<dbReference type="Proteomes" id="UP001295684">
    <property type="component" value="Unassembled WGS sequence"/>
</dbReference>
<protein>
    <recommendedName>
        <fullName evidence="9">V-type proton ATPase subunit a</fullName>
    </recommendedName>
</protein>
<dbReference type="AlphaFoldDB" id="A0AAD1Y557"/>
<dbReference type="EMBL" id="CAMPGE010026371">
    <property type="protein sequence ID" value="CAI2384061.1"/>
    <property type="molecule type" value="Genomic_DNA"/>
</dbReference>
<evidence type="ECO:0000313" key="10">
    <source>
        <dbReference type="EMBL" id="CAI2384061.1"/>
    </source>
</evidence>
<keyword evidence="3 9" id="KW-0813">Transport</keyword>
<dbReference type="PIRSF" id="PIRSF001293">
    <property type="entry name" value="ATP6V0A1"/>
    <property type="match status" value="1"/>
</dbReference>
<feature type="transmembrane region" description="Helical" evidence="9">
    <location>
        <begin position="642"/>
        <end position="660"/>
    </location>
</feature>
<keyword evidence="8 9" id="KW-0472">Membrane</keyword>
<evidence type="ECO:0000256" key="2">
    <source>
        <dbReference type="ARBA" id="ARBA00009904"/>
    </source>
</evidence>
<keyword evidence="5 9" id="KW-0375">Hydrogen ion transport</keyword>
<gene>
    <name evidence="10" type="ORF">ECRASSUSDP1_LOCUS25581</name>
</gene>
<feature type="transmembrane region" description="Helical" evidence="9">
    <location>
        <begin position="436"/>
        <end position="456"/>
    </location>
</feature>
<evidence type="ECO:0000256" key="7">
    <source>
        <dbReference type="ARBA" id="ARBA00023065"/>
    </source>
</evidence>
<evidence type="ECO:0000256" key="3">
    <source>
        <dbReference type="ARBA" id="ARBA00022448"/>
    </source>
</evidence>
<evidence type="ECO:0000256" key="5">
    <source>
        <dbReference type="ARBA" id="ARBA00022781"/>
    </source>
</evidence>
<keyword evidence="4 9" id="KW-0812">Transmembrane</keyword>
<evidence type="ECO:0000256" key="1">
    <source>
        <dbReference type="ARBA" id="ARBA00004141"/>
    </source>
</evidence>